<protein>
    <submittedName>
        <fullName evidence="2">Uncharacterized protein</fullName>
    </submittedName>
</protein>
<proteinExistence type="predicted"/>
<feature type="region of interest" description="Disordered" evidence="1">
    <location>
        <begin position="91"/>
        <end position="221"/>
    </location>
</feature>
<accession>A0A396IK12</accession>
<dbReference type="AlphaFoldDB" id="A0A396IK12"/>
<feature type="compositionally biased region" description="Polar residues" evidence="1">
    <location>
        <begin position="133"/>
        <end position="176"/>
    </location>
</feature>
<dbReference type="EMBL" id="PSQE01000004">
    <property type="protein sequence ID" value="RHN64145.1"/>
    <property type="molecule type" value="Genomic_DNA"/>
</dbReference>
<feature type="compositionally biased region" description="Basic and acidic residues" evidence="1">
    <location>
        <begin position="114"/>
        <end position="132"/>
    </location>
</feature>
<feature type="compositionally biased region" description="Low complexity" evidence="1">
    <location>
        <begin position="193"/>
        <end position="214"/>
    </location>
</feature>
<feature type="compositionally biased region" description="Basic and acidic residues" evidence="1">
    <location>
        <begin position="11"/>
        <end position="26"/>
    </location>
</feature>
<comment type="caution">
    <text evidence="2">The sequence shown here is derived from an EMBL/GenBank/DDBJ whole genome shotgun (WGS) entry which is preliminary data.</text>
</comment>
<evidence type="ECO:0000313" key="2">
    <source>
        <dbReference type="EMBL" id="RHN64145.1"/>
    </source>
</evidence>
<organism evidence="2 3">
    <name type="scientific">Medicago truncatula</name>
    <name type="common">Barrel medic</name>
    <name type="synonym">Medicago tribuloides</name>
    <dbReference type="NCBI Taxonomy" id="3880"/>
    <lineage>
        <taxon>Eukaryota</taxon>
        <taxon>Viridiplantae</taxon>
        <taxon>Streptophyta</taxon>
        <taxon>Embryophyta</taxon>
        <taxon>Tracheophyta</taxon>
        <taxon>Spermatophyta</taxon>
        <taxon>Magnoliopsida</taxon>
        <taxon>eudicotyledons</taxon>
        <taxon>Gunneridae</taxon>
        <taxon>Pentapetalae</taxon>
        <taxon>rosids</taxon>
        <taxon>fabids</taxon>
        <taxon>Fabales</taxon>
        <taxon>Fabaceae</taxon>
        <taxon>Papilionoideae</taxon>
        <taxon>50 kb inversion clade</taxon>
        <taxon>NPAAA clade</taxon>
        <taxon>Hologalegina</taxon>
        <taxon>IRL clade</taxon>
        <taxon>Trifolieae</taxon>
        <taxon>Medicago</taxon>
    </lineage>
</organism>
<sequence length="253" mass="27374">MSRMEVPSDISSKDEQSVNEQEEKCGDTSPPSSSMISFELSDGHPYGPHVPTVLDDNQYVEYQLEDLAGFPSSAEEEERMLMEAVMESLKDLEVQNPKAEQPPASSIANVSAEPSDKDDSHSSSREISKPMQKESSLVKYSTDAKSITISIASEESVQLKAESNTISAVSESSPIGGTQPPLPQDNTLSVTESSNTSGSARSDSSASLQSSSDTDISHNTTATVTVVRNPAGHIMDGLMRRWDFNFFKNSNSR</sequence>
<name>A0A396IK12_MEDTR</name>
<feature type="region of interest" description="Disordered" evidence="1">
    <location>
        <begin position="1"/>
        <end position="53"/>
    </location>
</feature>
<evidence type="ECO:0000313" key="3">
    <source>
        <dbReference type="Proteomes" id="UP000265566"/>
    </source>
</evidence>
<reference evidence="3" key="1">
    <citation type="journal article" date="2018" name="Nat. Plants">
        <title>Whole-genome landscape of Medicago truncatula symbiotic genes.</title>
        <authorList>
            <person name="Pecrix Y."/>
            <person name="Staton S.E."/>
            <person name="Sallet E."/>
            <person name="Lelandais-Briere C."/>
            <person name="Moreau S."/>
            <person name="Carrere S."/>
            <person name="Blein T."/>
            <person name="Jardinaud M.F."/>
            <person name="Latrasse D."/>
            <person name="Zouine M."/>
            <person name="Zahm M."/>
            <person name="Kreplak J."/>
            <person name="Mayjonade B."/>
            <person name="Satge C."/>
            <person name="Perez M."/>
            <person name="Cauet S."/>
            <person name="Marande W."/>
            <person name="Chantry-Darmon C."/>
            <person name="Lopez-Roques C."/>
            <person name="Bouchez O."/>
            <person name="Berard A."/>
            <person name="Debelle F."/>
            <person name="Munos S."/>
            <person name="Bendahmane A."/>
            <person name="Berges H."/>
            <person name="Niebel A."/>
            <person name="Buitink J."/>
            <person name="Frugier F."/>
            <person name="Benhamed M."/>
            <person name="Crespi M."/>
            <person name="Gouzy J."/>
            <person name="Gamas P."/>
        </authorList>
    </citation>
    <scope>NUCLEOTIDE SEQUENCE [LARGE SCALE GENOMIC DNA]</scope>
    <source>
        <strain evidence="3">cv. Jemalong A17</strain>
    </source>
</reference>
<dbReference type="Gramene" id="rna26931">
    <property type="protein sequence ID" value="RHN64145.1"/>
    <property type="gene ID" value="gene26931"/>
</dbReference>
<evidence type="ECO:0000256" key="1">
    <source>
        <dbReference type="SAM" id="MobiDB-lite"/>
    </source>
</evidence>
<gene>
    <name evidence="2" type="ORF">MtrunA17_Chr4g0065931</name>
</gene>
<dbReference type="Proteomes" id="UP000265566">
    <property type="component" value="Chromosome 4"/>
</dbReference>